<dbReference type="PANTHER" id="PTHR45024:SF2">
    <property type="entry name" value="SCP2 DOMAIN-CONTAINING PROTEIN"/>
    <property type="match status" value="1"/>
</dbReference>
<dbReference type="EMBL" id="JAOL01000189">
    <property type="protein sequence ID" value="EUA85658.1"/>
    <property type="molecule type" value="Genomic_DNA"/>
</dbReference>
<dbReference type="SMART" id="SM00822">
    <property type="entry name" value="PKS_KR"/>
    <property type="match status" value="1"/>
</dbReference>
<feature type="domain" description="Enoyl reductase (ER)" evidence="4">
    <location>
        <begin position="298"/>
        <end position="510"/>
    </location>
</feature>
<evidence type="ECO:0000256" key="2">
    <source>
        <dbReference type="ARBA" id="ARBA00023002"/>
    </source>
</evidence>
<keyword evidence="6" id="KW-1185">Reference proteome</keyword>
<dbReference type="SUPFAM" id="SSF50129">
    <property type="entry name" value="GroES-like"/>
    <property type="match status" value="1"/>
</dbReference>
<reference evidence="5 6" key="1">
    <citation type="submission" date="2014-01" db="EMBL/GenBank/DDBJ databases">
        <authorList>
            <person name="Dobos K."/>
            <person name="Lenaerts A."/>
            <person name="Ordway D."/>
            <person name="DeGroote M.A."/>
            <person name="Parker T."/>
            <person name="Sizemore C."/>
            <person name="Tallon L.J."/>
            <person name="Sadzewicz L.K."/>
            <person name="Sengamalay N."/>
            <person name="Fraser C.M."/>
            <person name="Hine E."/>
            <person name="Shefchek K.A."/>
            <person name="Das S.P."/>
            <person name="Tettelin H."/>
        </authorList>
    </citation>
    <scope>NUCLEOTIDE SEQUENCE [LARGE SCALE GENOMIC DNA]</scope>
    <source>
        <strain evidence="5 6">Harvey</strain>
    </source>
</reference>
<keyword evidence="2" id="KW-0560">Oxidoreductase</keyword>
<dbReference type="InterPro" id="IPR013149">
    <property type="entry name" value="ADH-like_C"/>
</dbReference>
<dbReference type="PROSITE" id="PS01162">
    <property type="entry name" value="QOR_ZETA_CRYSTAL"/>
    <property type="match status" value="1"/>
</dbReference>
<dbReference type="PROSITE" id="PS00061">
    <property type="entry name" value="ADH_SHORT"/>
    <property type="match status" value="1"/>
</dbReference>
<evidence type="ECO:0000259" key="4">
    <source>
        <dbReference type="SMART" id="SM00829"/>
    </source>
</evidence>
<feature type="domain" description="Ketoreductase" evidence="3">
    <location>
        <begin position="7"/>
        <end position="203"/>
    </location>
</feature>
<dbReference type="InterPro" id="IPR051687">
    <property type="entry name" value="Peroxisomal_Beta-Oxidation"/>
</dbReference>
<evidence type="ECO:0000256" key="1">
    <source>
        <dbReference type="ARBA" id="ARBA00006484"/>
    </source>
</evidence>
<protein>
    <submittedName>
        <fullName evidence="5">Short-chain type dehydrogenase/reductase family protein</fullName>
    </submittedName>
</protein>
<organism evidence="5 6">
    <name type="scientific">Mycobacterium ulcerans str. Harvey</name>
    <dbReference type="NCBI Taxonomy" id="1299332"/>
    <lineage>
        <taxon>Bacteria</taxon>
        <taxon>Bacillati</taxon>
        <taxon>Actinomycetota</taxon>
        <taxon>Actinomycetes</taxon>
        <taxon>Mycobacteriales</taxon>
        <taxon>Mycobacteriaceae</taxon>
        <taxon>Mycobacterium</taxon>
        <taxon>Mycobacterium ulcerans group</taxon>
    </lineage>
</organism>
<dbReference type="InterPro" id="IPR002347">
    <property type="entry name" value="SDR_fam"/>
</dbReference>
<dbReference type="Proteomes" id="UP000020681">
    <property type="component" value="Unassembled WGS sequence"/>
</dbReference>
<comment type="similarity">
    <text evidence="1">Belongs to the short-chain dehydrogenases/reductases (SDR) family.</text>
</comment>
<dbReference type="PANTHER" id="PTHR45024">
    <property type="entry name" value="DEHYDROGENASES, SHORT CHAIN"/>
    <property type="match status" value="1"/>
</dbReference>
<dbReference type="InterPro" id="IPR020843">
    <property type="entry name" value="ER"/>
</dbReference>
<dbReference type="Pfam" id="PF00106">
    <property type="entry name" value="adh_short"/>
    <property type="match status" value="1"/>
</dbReference>
<evidence type="ECO:0000313" key="6">
    <source>
        <dbReference type="Proteomes" id="UP000020681"/>
    </source>
</evidence>
<dbReference type="SUPFAM" id="SSF51735">
    <property type="entry name" value="NAD(P)-binding Rossmann-fold domains"/>
    <property type="match status" value="2"/>
</dbReference>
<dbReference type="PRINTS" id="PR00081">
    <property type="entry name" value="GDHRDH"/>
</dbReference>
<dbReference type="InterPro" id="IPR013154">
    <property type="entry name" value="ADH-like_N"/>
</dbReference>
<name>A0ABP3A209_MYCUL</name>
<evidence type="ECO:0000313" key="5">
    <source>
        <dbReference type="EMBL" id="EUA85658.1"/>
    </source>
</evidence>
<evidence type="ECO:0000259" key="3">
    <source>
        <dbReference type="SMART" id="SM00822"/>
    </source>
</evidence>
<dbReference type="Pfam" id="PF08240">
    <property type="entry name" value="ADH_N"/>
    <property type="match status" value="1"/>
</dbReference>
<dbReference type="InterPro" id="IPR002364">
    <property type="entry name" value="Quin_OxRdtase/zeta-crystal_CS"/>
</dbReference>
<dbReference type="Pfam" id="PF00107">
    <property type="entry name" value="ADH_zinc_N"/>
    <property type="match status" value="1"/>
</dbReference>
<dbReference type="InterPro" id="IPR057326">
    <property type="entry name" value="KR_dom"/>
</dbReference>
<proteinExistence type="inferred from homology"/>
<sequence length="576" mass="60771">MPGVQDRVVVVTGAGGGLGREYALTLAREGASVVVNDLGGARDGTGAGSAMADQVVTEIREGGGRAVANYDSVATEDGAANIIKTALDEFGAVHGVVSNAGILRDGTFHKMTSENWDAVLKVHLYGGYNVVRAAWPHFREQSYGRVVVATSTSGLFGNFGQTNYGAAKLGLVGLINTLALEGAKYNIHSNAVAPIAATRMTQDIMPPRCSRSSRRNSSRPWWPTCAPRSAPTTGRCSSSAAARCSAPRCSRTTAPTSRRRRRCRTLRRSGLRSPICPARKKPDLSCNYMKACVVQELSGPSGLVYTEVDDVSDGGGNVVIDVRAAGVCLPDLLLTKGEYQLKLPPPFVPGLETAGVVRSAPARSGFRVGERVSAFGVLGGYAEQVAVPVSNVVRSPAELDDAEAVSLLVNYNTMYFALARRAAMRPGETVLVLGGAGGVGTAAIQIAKAMGAGQVIAVVHREGAIDYVASVGADVVLPLTEGWVEEVHKHTHGRAWISWSTRLVARSSMMRFTRWRSTASSWRLASPRAASRRSRSIACCGATSACWVSRGANTSTGCPVRCTCSPGGSITWFPWG</sequence>
<dbReference type="Gene3D" id="3.90.180.10">
    <property type="entry name" value="Medium-chain alcohol dehydrogenases, catalytic domain"/>
    <property type="match status" value="1"/>
</dbReference>
<dbReference type="InterPro" id="IPR020904">
    <property type="entry name" value="Sc_DH/Rdtase_CS"/>
</dbReference>
<dbReference type="Gene3D" id="3.40.50.720">
    <property type="entry name" value="NAD(P)-binding Rossmann-like Domain"/>
    <property type="match status" value="2"/>
</dbReference>
<dbReference type="SMART" id="SM00829">
    <property type="entry name" value="PKS_ER"/>
    <property type="match status" value="1"/>
</dbReference>
<gene>
    <name evidence="5" type="ORF">I551_7763</name>
</gene>
<comment type="caution">
    <text evidence="5">The sequence shown here is derived from an EMBL/GenBank/DDBJ whole genome shotgun (WGS) entry which is preliminary data.</text>
</comment>
<dbReference type="InterPro" id="IPR011032">
    <property type="entry name" value="GroES-like_sf"/>
</dbReference>
<accession>A0ABP3A209</accession>
<dbReference type="InterPro" id="IPR036291">
    <property type="entry name" value="NAD(P)-bd_dom_sf"/>
</dbReference>